<dbReference type="Pfam" id="PF13413">
    <property type="entry name" value="HTH_25"/>
    <property type="match status" value="1"/>
</dbReference>
<dbReference type="EMBL" id="BBPA01000036">
    <property type="protein sequence ID" value="GAL93323.1"/>
    <property type="molecule type" value="Genomic_DNA"/>
</dbReference>
<evidence type="ECO:0000313" key="2">
    <source>
        <dbReference type="EMBL" id="GAL93323.1"/>
    </source>
</evidence>
<comment type="caution">
    <text evidence="2">The sequence shown here is derived from an EMBL/GenBank/DDBJ whole genome shotgun (WGS) entry which is preliminary data.</text>
</comment>
<feature type="domain" description="Cytoskeleton protein RodZ-like C-terminal" evidence="1">
    <location>
        <begin position="181"/>
        <end position="249"/>
    </location>
</feature>
<proteinExistence type="predicted"/>
<dbReference type="AlphaFoldDB" id="A0A0A1VV06"/>
<accession>A0A0A1VV06</accession>
<gene>
    <name evidence="2" type="ORF">N44_02010</name>
</gene>
<evidence type="ECO:0000259" key="1">
    <source>
        <dbReference type="Pfam" id="PF13464"/>
    </source>
</evidence>
<dbReference type="Proteomes" id="UP000030321">
    <property type="component" value="Unassembled WGS sequence"/>
</dbReference>
<name>A0A0A1VV06_MICAE</name>
<dbReference type="GO" id="GO:0003677">
    <property type="term" value="F:DNA binding"/>
    <property type="evidence" value="ECO:0007669"/>
    <property type="project" value="InterPro"/>
</dbReference>
<dbReference type="Pfam" id="PF13464">
    <property type="entry name" value="RodZ_C"/>
    <property type="match status" value="1"/>
</dbReference>
<protein>
    <recommendedName>
        <fullName evidence="1">Cytoskeleton protein RodZ-like C-terminal domain-containing protein</fullName>
    </recommendedName>
</protein>
<dbReference type="InterPro" id="IPR050400">
    <property type="entry name" value="Bact_Cytoskel_RodZ"/>
</dbReference>
<sequence length="253" mass="28622">MFRLLQSQLDPQHKQRTKLLEIGVYLQKNRLEQSLSLEEIAQKTLIPRHRLEALEAGDLEALPEPIYIRWLIKQFADSLALDGETISRRFPTKVNNFFRGTKPSLSLPSLQIRPIHLYFLYLILVIGSVQTLSHVLQKSVLQSNRLPPPSLPQQQIVQPKSNPLQPVANKTSNNQQLVVEVKLEDDCWLRVVVDGKTEFEGVLPQGSHRTWQANRELTVRAGNAGGVYVAVNNANAKQLGQPGKVEEVTYRAN</sequence>
<organism evidence="2 3">
    <name type="scientific">Microcystis aeruginosa NIES-44</name>
    <dbReference type="NCBI Taxonomy" id="449439"/>
    <lineage>
        <taxon>Bacteria</taxon>
        <taxon>Bacillati</taxon>
        <taxon>Cyanobacteriota</taxon>
        <taxon>Cyanophyceae</taxon>
        <taxon>Oscillatoriophycideae</taxon>
        <taxon>Chroococcales</taxon>
        <taxon>Microcystaceae</taxon>
        <taxon>Microcystis</taxon>
    </lineage>
</organism>
<evidence type="ECO:0000313" key="3">
    <source>
        <dbReference type="Proteomes" id="UP000030321"/>
    </source>
</evidence>
<dbReference type="InterPro" id="IPR025194">
    <property type="entry name" value="RodZ-like_C"/>
</dbReference>
<dbReference type="Gene3D" id="1.10.260.40">
    <property type="entry name" value="lambda repressor-like DNA-binding domains"/>
    <property type="match status" value="1"/>
</dbReference>
<dbReference type="RefSeq" id="WP_045359027.1">
    <property type="nucleotide sequence ID" value="NZ_BBPA01000036.1"/>
</dbReference>
<dbReference type="InterPro" id="IPR010982">
    <property type="entry name" value="Lambda_DNA-bd_dom_sf"/>
</dbReference>
<dbReference type="PANTHER" id="PTHR34475:SF1">
    <property type="entry name" value="CYTOSKELETON PROTEIN RODZ"/>
    <property type="match status" value="1"/>
</dbReference>
<dbReference type="PANTHER" id="PTHR34475">
    <property type="match status" value="1"/>
</dbReference>
<reference evidence="3" key="1">
    <citation type="journal article" date="2015" name="Genome">
        <title>Whole Genome Sequence of the Non-Microcystin-Producing Microcystis aeruginosa Strain NIES-44.</title>
        <authorList>
            <person name="Okano K."/>
            <person name="Miyata N."/>
            <person name="Ozaki Y."/>
        </authorList>
    </citation>
    <scope>NUCLEOTIDE SEQUENCE [LARGE SCALE GENOMIC DNA]</scope>
    <source>
        <strain evidence="3">NIES-44</strain>
    </source>
</reference>